<dbReference type="Gene3D" id="3.30.230.130">
    <property type="entry name" value="Cullin, Chain C, Domain 2"/>
    <property type="match status" value="1"/>
</dbReference>
<accession>C3YTV7</accession>
<protein>
    <recommendedName>
        <fullName evidence="1">Anaphase-promoting complex subunit 2</fullName>
    </recommendedName>
</protein>
<dbReference type="FunFam" id="3.30.230.130:FF:000008">
    <property type="entry name" value="anaphase-promoting complex subunit 2"/>
    <property type="match status" value="1"/>
</dbReference>
<dbReference type="AlphaFoldDB" id="C3YTV7"/>
<evidence type="ECO:0000256" key="6">
    <source>
        <dbReference type="PROSITE-ProRule" id="PRU00330"/>
    </source>
</evidence>
<dbReference type="InterPro" id="IPR059120">
    <property type="entry name" value="Cullin-like_AB"/>
</dbReference>
<dbReference type="InterPro" id="IPR016158">
    <property type="entry name" value="Cullin_homology"/>
</dbReference>
<dbReference type="Gene3D" id="1.20.1310.10">
    <property type="entry name" value="Cullin Repeats"/>
    <property type="match status" value="1"/>
</dbReference>
<name>C3YTV7_BRAFL</name>
<dbReference type="PANTHER" id="PTHR45957">
    <property type="entry name" value="ANAPHASE-PROMOTING COMPLEX SUBUNIT 2"/>
    <property type="match status" value="1"/>
</dbReference>
<dbReference type="GO" id="GO:0051301">
    <property type="term" value="P:cell division"/>
    <property type="evidence" value="ECO:0007669"/>
    <property type="project" value="UniProtKB-KW"/>
</dbReference>
<dbReference type="SMART" id="SM00182">
    <property type="entry name" value="CULLIN"/>
    <property type="match status" value="1"/>
</dbReference>
<dbReference type="InParanoid" id="C3YTV7"/>
<dbReference type="Gene3D" id="1.10.10.10">
    <property type="entry name" value="Winged helix-like DNA-binding domain superfamily/Winged helix DNA-binding domain"/>
    <property type="match status" value="1"/>
</dbReference>
<feature type="domain" description="Cullin family profile" evidence="8">
    <location>
        <begin position="476"/>
        <end position="700"/>
    </location>
</feature>
<dbReference type="InterPro" id="IPR036317">
    <property type="entry name" value="Cullin_homology_sf"/>
</dbReference>
<sequence length="818" mass="92940">MAASVENLGAAWSTVTTGLLPCRGQAKAPPTDDVLKSAISVLDHHGVSFIIEEWFLESLQSDLRENIGPTFWDHFSAETNGPKQHGADGTLVSAFSELHTSLSSYLPSVDVLERLRTEGSKQSLKDKVLLIFKALLFYDIPLKFHGVVKEFYSCAFKACEEELRKKEKTSPGEEDGPDDEEEDTDEDSLTCGGCEQEKERCSCTETLTLFHQLNAQLHSLGLLERVCGEAVTAIIHDRIQQHIQNTCQGEFESQFLHPLEKWLNSKVLSWLHLVFKGSPGQTGEREVSAKTQESLDRWQTRLLYFLYQTYGTLRISEMFDIIVEFPDSMSALEDLKVCLEKTDLRRTLVSSLRSAIGRRLLQPGATTSDVLSQYILLVKSLRVLDPTGVLLELVGDRIRHYLRTRDDTVRKIVEGLTEEEGGSDLADELMKGDPISLEEGVEEEGEDPWAWTKWEPDPIDADPSKTSKSRRSPDIISLLISIYGSKELFIKEYQSVLCNRILSFNYDLTRELRNLELLKLRFGESQLGNCEVMLKDVQDSKRVNDLIKSENLMELQDSLCSVLLSSMTVGHYVGYPLVRFNRVFPQQGVAVSGMIISAQYWPQLKETKLALPPAVQQRFDSYTQAFQTVKASRTLNWLPQMGLVDLDIELKNRRLSVMVNPVVATIIMHFQDKERWTLDELSTAMQVPSSVLRRRITFWQNYGLIRENPPGTYVLLEEGADHHGDVMIDSDEETESATASSQEMREEEMQMFWVYVQGMLTNLDSLPLERIHSMLKMFAMRDNPIEISLQELKAFLDSKVRSQQLLLSGGKYKLPKNR</sequence>
<dbReference type="InterPro" id="IPR036388">
    <property type="entry name" value="WH-like_DNA-bd_sf"/>
</dbReference>
<dbReference type="SUPFAM" id="SSF75632">
    <property type="entry name" value="Cullin homology domain"/>
    <property type="match status" value="1"/>
</dbReference>
<evidence type="ECO:0000256" key="5">
    <source>
        <dbReference type="ARBA" id="ARBA00023306"/>
    </source>
</evidence>
<dbReference type="SMART" id="SM01013">
    <property type="entry name" value="APC2"/>
    <property type="match status" value="1"/>
</dbReference>
<dbReference type="InterPro" id="IPR057975">
    <property type="entry name" value="TPR_ANAPC2"/>
</dbReference>
<comment type="similarity">
    <text evidence="6">Belongs to the cullin family.</text>
</comment>
<proteinExistence type="inferred from homology"/>
<dbReference type="GO" id="GO:0005634">
    <property type="term" value="C:nucleus"/>
    <property type="evidence" value="ECO:0007669"/>
    <property type="project" value="UniProtKB-ARBA"/>
</dbReference>
<evidence type="ECO:0000259" key="8">
    <source>
        <dbReference type="PROSITE" id="PS50069"/>
    </source>
</evidence>
<dbReference type="STRING" id="7739.C3YTV7"/>
<dbReference type="Pfam" id="PF26557">
    <property type="entry name" value="Cullin_AB"/>
    <property type="match status" value="1"/>
</dbReference>
<evidence type="ECO:0000313" key="9">
    <source>
        <dbReference type="EMBL" id="EEN56234.1"/>
    </source>
</evidence>
<keyword evidence="3" id="KW-0498">Mitosis</keyword>
<evidence type="ECO:0000256" key="4">
    <source>
        <dbReference type="ARBA" id="ARBA00022786"/>
    </source>
</evidence>
<organism>
    <name type="scientific">Branchiostoma floridae</name>
    <name type="common">Florida lancelet</name>
    <name type="synonym">Amphioxus</name>
    <dbReference type="NCBI Taxonomy" id="7739"/>
    <lineage>
        <taxon>Eukaryota</taxon>
        <taxon>Metazoa</taxon>
        <taxon>Chordata</taxon>
        <taxon>Cephalochordata</taxon>
        <taxon>Leptocardii</taxon>
        <taxon>Amphioxiformes</taxon>
        <taxon>Branchiostomatidae</taxon>
        <taxon>Branchiostoma</taxon>
    </lineage>
</organism>
<reference evidence="9" key="1">
    <citation type="journal article" date="2008" name="Nature">
        <title>The amphioxus genome and the evolution of the chordate karyotype.</title>
        <authorList>
            <consortium name="US DOE Joint Genome Institute (JGI-PGF)"/>
            <person name="Putnam N.H."/>
            <person name="Butts T."/>
            <person name="Ferrier D.E.K."/>
            <person name="Furlong R.F."/>
            <person name="Hellsten U."/>
            <person name="Kawashima T."/>
            <person name="Robinson-Rechavi M."/>
            <person name="Shoguchi E."/>
            <person name="Terry A."/>
            <person name="Yu J.-K."/>
            <person name="Benito-Gutierrez E.L."/>
            <person name="Dubchak I."/>
            <person name="Garcia-Fernandez J."/>
            <person name="Gibson-Brown J.J."/>
            <person name="Grigoriev I.V."/>
            <person name="Horton A.C."/>
            <person name="de Jong P.J."/>
            <person name="Jurka J."/>
            <person name="Kapitonov V.V."/>
            <person name="Kohara Y."/>
            <person name="Kuroki Y."/>
            <person name="Lindquist E."/>
            <person name="Lucas S."/>
            <person name="Osoegawa K."/>
            <person name="Pennacchio L.A."/>
            <person name="Salamov A.A."/>
            <person name="Satou Y."/>
            <person name="Sauka-Spengler T."/>
            <person name="Schmutz J."/>
            <person name="Shin-I T."/>
            <person name="Toyoda A."/>
            <person name="Bronner-Fraser M."/>
            <person name="Fujiyama A."/>
            <person name="Holland L.Z."/>
            <person name="Holland P.W.H."/>
            <person name="Satoh N."/>
            <person name="Rokhsar D.S."/>
        </authorList>
    </citation>
    <scope>NUCLEOTIDE SEQUENCE [LARGE SCALE GENOMIC DNA]</scope>
    <source>
        <strain evidence="9">S238N-H82</strain>
        <tissue evidence="9">Testes</tissue>
    </source>
</reference>
<feature type="region of interest" description="Disordered" evidence="7">
    <location>
        <begin position="165"/>
        <end position="191"/>
    </location>
</feature>
<dbReference type="InterPro" id="IPR014786">
    <property type="entry name" value="ANAPC2_C"/>
</dbReference>
<dbReference type="EMBL" id="GG666552">
    <property type="protein sequence ID" value="EEN56234.1"/>
    <property type="molecule type" value="Genomic_DNA"/>
</dbReference>
<gene>
    <name evidence="9" type="ORF">BRAFLDRAFT_118263</name>
</gene>
<dbReference type="PANTHER" id="PTHR45957:SF1">
    <property type="entry name" value="ANAPHASE-PROMOTING COMPLEX SUBUNIT 2"/>
    <property type="match status" value="1"/>
</dbReference>
<dbReference type="Pfam" id="PF08672">
    <property type="entry name" value="ANAPC2"/>
    <property type="match status" value="1"/>
</dbReference>
<dbReference type="InterPro" id="IPR036390">
    <property type="entry name" value="WH_DNA-bd_sf"/>
</dbReference>
<keyword evidence="2" id="KW-0132">Cell division</keyword>
<dbReference type="FunFam" id="1.10.10.10:FF:000331">
    <property type="entry name" value="Anaphase-promoting complex subunit 2"/>
    <property type="match status" value="1"/>
</dbReference>
<keyword evidence="5" id="KW-0131">Cell cycle</keyword>
<keyword evidence="4" id="KW-0833">Ubl conjugation pathway</keyword>
<dbReference type="SUPFAM" id="SSF46785">
    <property type="entry name" value="Winged helix' DNA-binding domain"/>
    <property type="match status" value="1"/>
</dbReference>
<evidence type="ECO:0000256" key="1">
    <source>
        <dbReference type="ARBA" id="ARBA00016068"/>
    </source>
</evidence>
<dbReference type="eggNOG" id="KOG2165">
    <property type="taxonomic scope" value="Eukaryota"/>
</dbReference>
<dbReference type="Pfam" id="PF25773">
    <property type="entry name" value="TPR_ANAPC2"/>
    <property type="match status" value="1"/>
</dbReference>
<evidence type="ECO:0000256" key="3">
    <source>
        <dbReference type="ARBA" id="ARBA00022776"/>
    </source>
</evidence>
<dbReference type="InterPro" id="IPR044554">
    <property type="entry name" value="ANAPC2"/>
</dbReference>
<dbReference type="PROSITE" id="PS50069">
    <property type="entry name" value="CULLIN_2"/>
    <property type="match status" value="1"/>
</dbReference>
<evidence type="ECO:0000256" key="2">
    <source>
        <dbReference type="ARBA" id="ARBA00022618"/>
    </source>
</evidence>
<dbReference type="GO" id="GO:0006511">
    <property type="term" value="P:ubiquitin-dependent protein catabolic process"/>
    <property type="evidence" value="ECO:0007669"/>
    <property type="project" value="InterPro"/>
</dbReference>
<feature type="compositionally biased region" description="Acidic residues" evidence="7">
    <location>
        <begin position="172"/>
        <end position="188"/>
    </location>
</feature>
<evidence type="ECO:0000256" key="7">
    <source>
        <dbReference type="SAM" id="MobiDB-lite"/>
    </source>
</evidence>
<dbReference type="GO" id="GO:0031625">
    <property type="term" value="F:ubiquitin protein ligase binding"/>
    <property type="evidence" value="ECO:0007669"/>
    <property type="project" value="InterPro"/>
</dbReference>